<keyword evidence="3" id="KW-0964">Secreted</keyword>
<dbReference type="PANTHER" id="PTHR42792">
    <property type="entry name" value="FLAGELLIN"/>
    <property type="match status" value="1"/>
</dbReference>
<comment type="similarity">
    <text evidence="1 3">Belongs to the bacterial flagellin family.</text>
</comment>
<dbReference type="NCBIfam" id="NF004669">
    <property type="entry name" value="PRK06008.1"/>
    <property type="match status" value="1"/>
</dbReference>
<dbReference type="GO" id="GO:0009288">
    <property type="term" value="C:bacterial-type flagellum"/>
    <property type="evidence" value="ECO:0007669"/>
    <property type="project" value="UniProtKB-SubCell"/>
</dbReference>
<dbReference type="Gene3D" id="1.20.1330.10">
    <property type="entry name" value="f41 fragment of flagellin, N-terminal domain"/>
    <property type="match status" value="1"/>
</dbReference>
<keyword evidence="6" id="KW-0966">Cell projection</keyword>
<dbReference type="GO" id="GO:0005198">
    <property type="term" value="F:structural molecule activity"/>
    <property type="evidence" value="ECO:0007669"/>
    <property type="project" value="UniProtKB-UniRule"/>
</dbReference>
<dbReference type="EMBL" id="VUOA01000045">
    <property type="protein sequence ID" value="KAA2234711.1"/>
    <property type="molecule type" value="Genomic_DNA"/>
</dbReference>
<feature type="domain" description="Flagellin C-terminal" evidence="5">
    <location>
        <begin position="267"/>
        <end position="348"/>
    </location>
</feature>
<dbReference type="GO" id="GO:0005576">
    <property type="term" value="C:extracellular region"/>
    <property type="evidence" value="ECO:0007669"/>
    <property type="project" value="UniProtKB-SubCell"/>
</dbReference>
<reference evidence="6 7" key="2">
    <citation type="submission" date="2019-09" db="EMBL/GenBank/DDBJ databases">
        <authorList>
            <person name="Jin C."/>
        </authorList>
    </citation>
    <scope>NUCLEOTIDE SEQUENCE [LARGE SCALE GENOMIC DNA]</scope>
    <source>
        <strain evidence="6 7">BN140002</strain>
    </source>
</reference>
<sequence length="348" mass="37337">MKTTFVSSQAVAKATRLSVMKMQGDVAKHSQELSSGRWADVGLQLGHRTGHAVELRQEMGRIDAILDTNGMVASRLDTSQAALKGVRETAEQTVATLVTLRNNPAAAGIAGPQAALDLKSMTATLNTNFNGQHIFAGINTDVKPIADYATTPPSPAKAAVDAAFLARFGMAQTDPAVSSIPAADMADFLDNQFTALFDDPAWSAWSSASDTNVKSRISTSELVDTSVNTNERSIRKLAMTYTMLSDLGGERLAPETYQAVVRKATEVAGGAVSDLANLQGRLGVAENRVKTANEKLTIQRDILNKEVLGLEGVDKYDTAARLNELMTQVEMSYSVTARIRQLSLLKYI</sequence>
<dbReference type="PANTHER" id="PTHR42792:SF1">
    <property type="entry name" value="FLAGELLAR HOOK-ASSOCIATED PROTEIN 3"/>
    <property type="match status" value="1"/>
</dbReference>
<keyword evidence="6" id="KW-0969">Cilium</keyword>
<dbReference type="InterPro" id="IPR046358">
    <property type="entry name" value="Flagellin_C"/>
</dbReference>
<dbReference type="Pfam" id="PF00669">
    <property type="entry name" value="Flagellin_N"/>
    <property type="match status" value="1"/>
</dbReference>
<reference evidence="6 7" key="1">
    <citation type="submission" date="2019-09" db="EMBL/GenBank/DDBJ databases">
        <title>Salinarimonas rosea gen. nov., sp. nov., a new member of the a-2 subgroup of the Proteobacteria.</title>
        <authorList>
            <person name="Liu J."/>
        </authorList>
    </citation>
    <scope>NUCLEOTIDE SEQUENCE [LARGE SCALE GENOMIC DNA]</scope>
    <source>
        <strain evidence="6 7">BN140002</strain>
    </source>
</reference>
<evidence type="ECO:0000313" key="6">
    <source>
        <dbReference type="EMBL" id="KAA2234711.1"/>
    </source>
</evidence>
<dbReference type="AlphaFoldDB" id="A0A5B2V6X9"/>
<dbReference type="Proteomes" id="UP000323142">
    <property type="component" value="Unassembled WGS sequence"/>
</dbReference>
<feature type="domain" description="Flagellin N-terminal" evidence="4">
    <location>
        <begin position="6"/>
        <end position="140"/>
    </location>
</feature>
<evidence type="ECO:0000256" key="1">
    <source>
        <dbReference type="ARBA" id="ARBA00005709"/>
    </source>
</evidence>
<evidence type="ECO:0000256" key="2">
    <source>
        <dbReference type="ARBA" id="ARBA00023143"/>
    </source>
</evidence>
<evidence type="ECO:0000313" key="7">
    <source>
        <dbReference type="Proteomes" id="UP000323142"/>
    </source>
</evidence>
<keyword evidence="7" id="KW-1185">Reference proteome</keyword>
<accession>A0A5B2V6X9</accession>
<comment type="caution">
    <text evidence="6">The sequence shown here is derived from an EMBL/GenBank/DDBJ whole genome shotgun (WGS) entry which is preliminary data.</text>
</comment>
<dbReference type="Pfam" id="PF00700">
    <property type="entry name" value="Flagellin_C"/>
    <property type="match status" value="1"/>
</dbReference>
<evidence type="ECO:0000259" key="4">
    <source>
        <dbReference type="Pfam" id="PF00669"/>
    </source>
</evidence>
<keyword evidence="6" id="KW-0282">Flagellum</keyword>
<comment type="subcellular location">
    <subcellularLocation>
        <location evidence="3">Secreted</location>
    </subcellularLocation>
    <subcellularLocation>
        <location evidence="3">Bacterial flagellum</location>
    </subcellularLocation>
</comment>
<evidence type="ECO:0000259" key="5">
    <source>
        <dbReference type="Pfam" id="PF00700"/>
    </source>
</evidence>
<name>A0A5B2V6X9_9HYPH</name>
<dbReference type="SUPFAM" id="SSF64518">
    <property type="entry name" value="Phase 1 flagellin"/>
    <property type="match status" value="1"/>
</dbReference>
<evidence type="ECO:0000256" key="3">
    <source>
        <dbReference type="RuleBase" id="RU362073"/>
    </source>
</evidence>
<comment type="function">
    <text evidence="3">Flagellin is the subunit protein which polymerizes to form the filaments of bacterial flagella.</text>
</comment>
<dbReference type="OrthoDB" id="8004955at2"/>
<dbReference type="InterPro" id="IPR001029">
    <property type="entry name" value="Flagellin_N"/>
</dbReference>
<dbReference type="InterPro" id="IPR001492">
    <property type="entry name" value="Flagellin"/>
</dbReference>
<proteinExistence type="inferred from homology"/>
<protein>
    <recommendedName>
        <fullName evidence="3">Flagellin</fullName>
    </recommendedName>
</protein>
<keyword evidence="2 3" id="KW-0975">Bacterial flagellum</keyword>
<organism evidence="6 7">
    <name type="scientific">Salinarimonas soli</name>
    <dbReference type="NCBI Taxonomy" id="1638099"/>
    <lineage>
        <taxon>Bacteria</taxon>
        <taxon>Pseudomonadati</taxon>
        <taxon>Pseudomonadota</taxon>
        <taxon>Alphaproteobacteria</taxon>
        <taxon>Hyphomicrobiales</taxon>
        <taxon>Salinarimonadaceae</taxon>
        <taxon>Salinarimonas</taxon>
    </lineage>
</organism>
<dbReference type="RefSeq" id="WP_149822030.1">
    <property type="nucleotide sequence ID" value="NZ_VUOA01000045.1"/>
</dbReference>
<gene>
    <name evidence="6" type="ORF">F0L46_23390</name>
</gene>